<comment type="caution">
    <text evidence="2">The sequence shown here is derived from an EMBL/GenBank/DDBJ whole genome shotgun (WGS) entry which is preliminary data.</text>
</comment>
<organism evidence="2 3">
    <name type="scientific">Folsomia candida</name>
    <name type="common">Springtail</name>
    <dbReference type="NCBI Taxonomy" id="158441"/>
    <lineage>
        <taxon>Eukaryota</taxon>
        <taxon>Metazoa</taxon>
        <taxon>Ecdysozoa</taxon>
        <taxon>Arthropoda</taxon>
        <taxon>Hexapoda</taxon>
        <taxon>Collembola</taxon>
        <taxon>Entomobryomorpha</taxon>
        <taxon>Isotomoidea</taxon>
        <taxon>Isotomidae</taxon>
        <taxon>Proisotominae</taxon>
        <taxon>Folsomia</taxon>
    </lineage>
</organism>
<feature type="compositionally biased region" description="Low complexity" evidence="1">
    <location>
        <begin position="203"/>
        <end position="218"/>
    </location>
</feature>
<sequence length="282" mass="31658">MGKAYCPPFAKDQLEFTIHVLDEFDISRSVSPDDEDEVEELPVVKDDVISELVDIPSNREGGESRTSSSSPDSNMCDGQNIYLQETTFSPLFLASRYFHQKVKVSSDLLEHLAKLKTTLEERTTTGDLLQDLKAMKEEAWAKRKARKMRRDMKKVQFQDEDNNGGTSPFCRSCCTGRKNYVPLSILMKSSSNHQIGVKRESETSSTSGESTISSTSSTDFLGGARKGVFPPTPRSYRPIAHIHSINMFENIIPRKIMDRTKSSEKTFVPFNTPIAKMLADIA</sequence>
<protein>
    <submittedName>
        <fullName evidence="2">Uncharacterized protein</fullName>
    </submittedName>
</protein>
<reference evidence="2 3" key="1">
    <citation type="submission" date="2015-12" db="EMBL/GenBank/DDBJ databases">
        <title>The genome of Folsomia candida.</title>
        <authorList>
            <person name="Faddeeva A."/>
            <person name="Derks M.F."/>
            <person name="Anvar Y."/>
            <person name="Smit S."/>
            <person name="Van Straalen N."/>
            <person name="Roelofs D."/>
        </authorList>
    </citation>
    <scope>NUCLEOTIDE SEQUENCE [LARGE SCALE GENOMIC DNA]</scope>
    <source>
        <strain evidence="2 3">VU population</strain>
        <tissue evidence="2">Whole body</tissue>
    </source>
</reference>
<accession>A0A226DZR6</accession>
<dbReference type="AlphaFoldDB" id="A0A226DZR6"/>
<feature type="region of interest" description="Disordered" evidence="1">
    <location>
        <begin position="52"/>
        <end position="76"/>
    </location>
</feature>
<proteinExistence type="predicted"/>
<name>A0A226DZR6_FOLCA</name>
<gene>
    <name evidence="2" type="ORF">Fcan01_15246</name>
</gene>
<evidence type="ECO:0000313" key="3">
    <source>
        <dbReference type="Proteomes" id="UP000198287"/>
    </source>
</evidence>
<keyword evidence="3" id="KW-1185">Reference proteome</keyword>
<dbReference type="Proteomes" id="UP000198287">
    <property type="component" value="Unassembled WGS sequence"/>
</dbReference>
<evidence type="ECO:0000256" key="1">
    <source>
        <dbReference type="SAM" id="MobiDB-lite"/>
    </source>
</evidence>
<feature type="region of interest" description="Disordered" evidence="1">
    <location>
        <begin position="192"/>
        <end position="226"/>
    </location>
</feature>
<feature type="compositionally biased region" description="Low complexity" evidence="1">
    <location>
        <begin position="64"/>
        <end position="74"/>
    </location>
</feature>
<evidence type="ECO:0000313" key="2">
    <source>
        <dbReference type="EMBL" id="OXA50217.1"/>
    </source>
</evidence>
<dbReference type="EMBL" id="LNIX01000009">
    <property type="protein sequence ID" value="OXA50217.1"/>
    <property type="molecule type" value="Genomic_DNA"/>
</dbReference>